<dbReference type="PANTHER" id="PTHR30035">
    <property type="entry name" value="LIPOPROTEIN VACJ-RELATED"/>
    <property type="match status" value="1"/>
</dbReference>
<reference evidence="4" key="1">
    <citation type="submission" date="2021-11" db="EMBL/GenBank/DDBJ databases">
        <authorList>
            <person name="Rodrigo-Torres L."/>
            <person name="Arahal R. D."/>
            <person name="Lucena T."/>
        </authorList>
    </citation>
    <scope>NUCLEOTIDE SEQUENCE</scope>
    <source>
        <strain evidence="4">CECT 7929</strain>
    </source>
</reference>
<sequence length="244" mass="27009">MRYGVSIAVMLAALTGCSSTNSDGVSDPFEPVNRVMWDFNYHIVDPYLYRPTALFYAEYVPSPIRTGTANFLANLDEPISFVSTLLMGEGEIALDHFNRFWINSTFGIAGIFDVASAAGIVAEERQLGDTLGHYGVGHGPYLMIPFYGPTTFREGTGDIGGFFVPTLFDLNFYQGAAKWGLQGLDDRAAAVGQEPLIEASPDSYIFVRDAYLQNRDFRASGGEINLEQDEQDDEDLNEFIDEFE</sequence>
<accession>A0ABN8DW34</accession>
<dbReference type="PRINTS" id="PR01805">
    <property type="entry name" value="VACJLIPOPROT"/>
</dbReference>
<evidence type="ECO:0000256" key="1">
    <source>
        <dbReference type="ARBA" id="ARBA00010634"/>
    </source>
</evidence>
<keyword evidence="2 3" id="KW-0732">Signal</keyword>
<evidence type="ECO:0000313" key="5">
    <source>
        <dbReference type="Proteomes" id="UP000838672"/>
    </source>
</evidence>
<evidence type="ECO:0000313" key="4">
    <source>
        <dbReference type="EMBL" id="CAH0534073.1"/>
    </source>
</evidence>
<feature type="chain" id="PRO_5046299871" evidence="3">
    <location>
        <begin position="23"/>
        <end position="244"/>
    </location>
</feature>
<protein>
    <submittedName>
        <fullName evidence="4">Intermembrane phospholipid transport system lipoprotein MlaA</fullName>
    </submittedName>
</protein>
<dbReference type="PROSITE" id="PS51257">
    <property type="entry name" value="PROKAR_LIPOPROTEIN"/>
    <property type="match status" value="1"/>
</dbReference>
<name>A0ABN8DW34_9VIBR</name>
<proteinExistence type="inferred from homology"/>
<evidence type="ECO:0000256" key="3">
    <source>
        <dbReference type="SAM" id="SignalP"/>
    </source>
</evidence>
<dbReference type="PANTHER" id="PTHR30035:SF3">
    <property type="entry name" value="INTERMEMBRANE PHOSPHOLIPID TRANSPORT SYSTEM LIPOPROTEIN MLAA"/>
    <property type="match status" value="1"/>
</dbReference>
<feature type="signal peptide" evidence="3">
    <location>
        <begin position="1"/>
        <end position="22"/>
    </location>
</feature>
<dbReference type="RefSeq" id="WP_237466477.1">
    <property type="nucleotide sequence ID" value="NZ_CAKLDI010000001.1"/>
</dbReference>
<dbReference type="InterPro" id="IPR007428">
    <property type="entry name" value="MlaA"/>
</dbReference>
<gene>
    <name evidence="4" type="primary">mlaA</name>
    <name evidence="4" type="ORF">VST7929_01974</name>
</gene>
<comment type="similarity">
    <text evidence="1">Belongs to the MlaA family.</text>
</comment>
<keyword evidence="4" id="KW-0449">Lipoprotein</keyword>
<organism evidence="4 5">
    <name type="scientific">Vibrio stylophorae</name>
    <dbReference type="NCBI Taxonomy" id="659351"/>
    <lineage>
        <taxon>Bacteria</taxon>
        <taxon>Pseudomonadati</taxon>
        <taxon>Pseudomonadota</taxon>
        <taxon>Gammaproteobacteria</taxon>
        <taxon>Vibrionales</taxon>
        <taxon>Vibrionaceae</taxon>
        <taxon>Vibrio</taxon>
    </lineage>
</organism>
<dbReference type="Proteomes" id="UP000838672">
    <property type="component" value="Unassembled WGS sequence"/>
</dbReference>
<keyword evidence="5" id="KW-1185">Reference proteome</keyword>
<comment type="caution">
    <text evidence="4">The sequence shown here is derived from an EMBL/GenBank/DDBJ whole genome shotgun (WGS) entry which is preliminary data.</text>
</comment>
<dbReference type="EMBL" id="CAKLDI010000001">
    <property type="protein sequence ID" value="CAH0534073.1"/>
    <property type="molecule type" value="Genomic_DNA"/>
</dbReference>
<evidence type="ECO:0000256" key="2">
    <source>
        <dbReference type="ARBA" id="ARBA00022729"/>
    </source>
</evidence>
<dbReference type="Pfam" id="PF04333">
    <property type="entry name" value="MlaA"/>
    <property type="match status" value="1"/>
</dbReference>